<dbReference type="Proteomes" id="UP000632498">
    <property type="component" value="Unassembled WGS sequence"/>
</dbReference>
<dbReference type="RefSeq" id="WP_188663112.1">
    <property type="nucleotide sequence ID" value="NZ_BMHV01000008.1"/>
</dbReference>
<proteinExistence type="predicted"/>
<reference evidence="1" key="1">
    <citation type="journal article" date="2014" name="Int. J. Syst. Evol. Microbiol.">
        <title>Complete genome sequence of Corynebacterium casei LMG S-19264T (=DSM 44701T), isolated from a smear-ripened cheese.</title>
        <authorList>
            <consortium name="US DOE Joint Genome Institute (JGI-PGF)"/>
            <person name="Walter F."/>
            <person name="Albersmeier A."/>
            <person name="Kalinowski J."/>
            <person name="Ruckert C."/>
        </authorList>
    </citation>
    <scope>NUCLEOTIDE SEQUENCE</scope>
    <source>
        <strain evidence="1">CGMCC 1.15254</strain>
    </source>
</reference>
<protein>
    <recommendedName>
        <fullName evidence="3">DUF306 domain-containing protein</fullName>
    </recommendedName>
</protein>
<organism evidence="1 2">
    <name type="scientific">Terasakiella brassicae</name>
    <dbReference type="NCBI Taxonomy" id="1634917"/>
    <lineage>
        <taxon>Bacteria</taxon>
        <taxon>Pseudomonadati</taxon>
        <taxon>Pseudomonadota</taxon>
        <taxon>Alphaproteobacteria</taxon>
        <taxon>Rhodospirillales</taxon>
        <taxon>Terasakiellaceae</taxon>
        <taxon>Terasakiella</taxon>
    </lineage>
</organism>
<dbReference type="EMBL" id="BMHV01000008">
    <property type="protein sequence ID" value="GGF61035.1"/>
    <property type="molecule type" value="Genomic_DNA"/>
</dbReference>
<evidence type="ECO:0008006" key="3">
    <source>
        <dbReference type="Google" id="ProtNLM"/>
    </source>
</evidence>
<keyword evidence="2" id="KW-1185">Reference proteome</keyword>
<name>A0A917BYF9_9PROT</name>
<gene>
    <name evidence="1" type="ORF">GCM10011332_13540</name>
</gene>
<sequence>MKFRFSFLVGACFTLIACDGPTAAENQTVNPWVKAAQNGVEFRGIGNEPPWIVELSAGKMVLLTGYDKNRTEQPYVVNGLSYYTQDYTITKGLGPCHDSMSGEEFKFSVTIQSEHETLKGCGRDLR</sequence>
<comment type="caution">
    <text evidence="1">The sequence shown here is derived from an EMBL/GenBank/DDBJ whole genome shotgun (WGS) entry which is preliminary data.</text>
</comment>
<evidence type="ECO:0000313" key="1">
    <source>
        <dbReference type="EMBL" id="GGF61035.1"/>
    </source>
</evidence>
<reference evidence="1" key="2">
    <citation type="submission" date="2020-09" db="EMBL/GenBank/DDBJ databases">
        <authorList>
            <person name="Sun Q."/>
            <person name="Zhou Y."/>
        </authorList>
    </citation>
    <scope>NUCLEOTIDE SEQUENCE</scope>
    <source>
        <strain evidence="1">CGMCC 1.15254</strain>
    </source>
</reference>
<accession>A0A917BYF9</accession>
<dbReference type="PROSITE" id="PS51257">
    <property type="entry name" value="PROKAR_LIPOPROTEIN"/>
    <property type="match status" value="1"/>
</dbReference>
<dbReference type="AlphaFoldDB" id="A0A917BYF9"/>
<evidence type="ECO:0000313" key="2">
    <source>
        <dbReference type="Proteomes" id="UP000632498"/>
    </source>
</evidence>